<evidence type="ECO:0000259" key="1">
    <source>
        <dbReference type="SMART" id="SM01321"/>
    </source>
</evidence>
<reference evidence="2 3" key="1">
    <citation type="journal article" date="2016" name="Nat. Commun.">
        <title>Thousands of microbial genomes shed light on interconnected biogeochemical processes in an aquifer system.</title>
        <authorList>
            <person name="Anantharaman K."/>
            <person name="Brown C.T."/>
            <person name="Hug L.A."/>
            <person name="Sharon I."/>
            <person name="Castelle C.J."/>
            <person name="Probst A.J."/>
            <person name="Thomas B.C."/>
            <person name="Singh A."/>
            <person name="Wilkins M.J."/>
            <person name="Karaoz U."/>
            <person name="Brodie E.L."/>
            <person name="Williams K.H."/>
            <person name="Hubbard S.S."/>
            <person name="Banfield J.F."/>
        </authorList>
    </citation>
    <scope>NUCLEOTIDE SEQUENCE [LARGE SCALE GENOMIC DNA]</scope>
</reference>
<dbReference type="GO" id="GO:0004803">
    <property type="term" value="F:transposase activity"/>
    <property type="evidence" value="ECO:0007669"/>
    <property type="project" value="InterPro"/>
</dbReference>
<dbReference type="InterPro" id="IPR036515">
    <property type="entry name" value="Transposase_17_sf"/>
</dbReference>
<dbReference type="PANTHER" id="PTHR33360">
    <property type="entry name" value="TRANSPOSASE FOR INSERTION SEQUENCE ELEMENT IS200"/>
    <property type="match status" value="1"/>
</dbReference>
<dbReference type="Proteomes" id="UP000176450">
    <property type="component" value="Unassembled WGS sequence"/>
</dbReference>
<evidence type="ECO:0000313" key="3">
    <source>
        <dbReference type="Proteomes" id="UP000176450"/>
    </source>
</evidence>
<proteinExistence type="predicted"/>
<evidence type="ECO:0000313" key="2">
    <source>
        <dbReference type="EMBL" id="OGG31319.1"/>
    </source>
</evidence>
<dbReference type="SUPFAM" id="SSF143422">
    <property type="entry name" value="Transposase IS200-like"/>
    <property type="match status" value="1"/>
</dbReference>
<comment type="caution">
    <text evidence="2">The sequence shown here is derived from an EMBL/GenBank/DDBJ whole genome shotgun (WGS) entry which is preliminary data.</text>
</comment>
<dbReference type="Pfam" id="PF01797">
    <property type="entry name" value="Y1_Tnp"/>
    <property type="match status" value="1"/>
</dbReference>
<dbReference type="EMBL" id="MFJX01000015">
    <property type="protein sequence ID" value="OGG31319.1"/>
    <property type="molecule type" value="Genomic_DNA"/>
</dbReference>
<dbReference type="Gene3D" id="3.30.70.1290">
    <property type="entry name" value="Transposase IS200-like"/>
    <property type="match status" value="1"/>
</dbReference>
<dbReference type="NCBIfam" id="NF033573">
    <property type="entry name" value="transpos_IS200"/>
    <property type="match status" value="1"/>
</dbReference>
<dbReference type="GO" id="GO:0006313">
    <property type="term" value="P:DNA transposition"/>
    <property type="evidence" value="ECO:0007669"/>
    <property type="project" value="InterPro"/>
</dbReference>
<organism evidence="2 3">
    <name type="scientific">Candidatus Gottesmanbacteria bacterium RIFCSPLOWO2_01_FULL_46_9</name>
    <dbReference type="NCBI Taxonomy" id="1798394"/>
    <lineage>
        <taxon>Bacteria</taxon>
        <taxon>Candidatus Gottesmaniibacteriota</taxon>
    </lineage>
</organism>
<dbReference type="AlphaFoldDB" id="A0A1F6B312"/>
<dbReference type="SMART" id="SM01321">
    <property type="entry name" value="Y1_Tnp"/>
    <property type="match status" value="1"/>
</dbReference>
<feature type="domain" description="Transposase IS200-like" evidence="1">
    <location>
        <begin position="10"/>
        <end position="130"/>
    </location>
</feature>
<protein>
    <submittedName>
        <fullName evidence="2">Transposase</fullName>
    </submittedName>
</protein>
<gene>
    <name evidence="2" type="ORF">A3A63_00435</name>
</gene>
<dbReference type="PANTHER" id="PTHR33360:SF2">
    <property type="entry name" value="TRANSPOSASE FOR INSERTION SEQUENCE ELEMENT IS200"/>
    <property type="match status" value="1"/>
</dbReference>
<accession>A0A1F6B312</accession>
<sequence length="144" mass="16706">MTLHRTFHNVYDAHYHIVFPVKYRKSLLTDEIPLAIVDIAKEIGERYDMEFEEIGTDGDHIHILMSFPPKYGGSDVVRIFKSITAKQLFLRFPALRKELWGGEFWTDGFYIATVSERGNWKVVEKYVANQGKTTGSTRQLHLLT</sequence>
<dbReference type="InterPro" id="IPR002686">
    <property type="entry name" value="Transposase_17"/>
</dbReference>
<name>A0A1F6B312_9BACT</name>
<dbReference type="GO" id="GO:0003677">
    <property type="term" value="F:DNA binding"/>
    <property type="evidence" value="ECO:0007669"/>
    <property type="project" value="InterPro"/>
</dbReference>